<dbReference type="EMBL" id="JAQOSK010000003">
    <property type="protein sequence ID" value="MDC2955024.1"/>
    <property type="molecule type" value="Genomic_DNA"/>
</dbReference>
<dbReference type="InterPro" id="IPR035906">
    <property type="entry name" value="MetI-like_sf"/>
</dbReference>
<comment type="caution">
    <text evidence="10">The sequence shown here is derived from an EMBL/GenBank/DDBJ whole genome shotgun (WGS) entry which is preliminary data.</text>
</comment>
<comment type="similarity">
    <text evidence="7">Belongs to the binding-protein-dependent transport system permease family.</text>
</comment>
<dbReference type="SUPFAM" id="SSF161098">
    <property type="entry name" value="MetI-like"/>
    <property type="match status" value="1"/>
</dbReference>
<reference evidence="10 11" key="1">
    <citation type="journal article" date="2015" name="Int. J. Syst. Evol. Microbiol.">
        <title>Streptomyces gilvifuscus sp. nov., an actinomycete that produces antibacterial compounds isolated from soil.</title>
        <authorList>
            <person name="Nguyen T.M."/>
            <person name="Kim J."/>
        </authorList>
    </citation>
    <scope>NUCLEOTIDE SEQUENCE [LARGE SCALE GENOMIC DNA]</scope>
    <source>
        <strain evidence="10 11">T113</strain>
    </source>
</reference>
<dbReference type="PANTHER" id="PTHR30193">
    <property type="entry name" value="ABC TRANSPORTER PERMEASE PROTEIN"/>
    <property type="match status" value="1"/>
</dbReference>
<evidence type="ECO:0000256" key="6">
    <source>
        <dbReference type="ARBA" id="ARBA00023136"/>
    </source>
</evidence>
<dbReference type="PANTHER" id="PTHR30193:SF37">
    <property type="entry name" value="INNER MEMBRANE ABC TRANSPORTER PERMEASE PROTEIN YCJO"/>
    <property type="match status" value="1"/>
</dbReference>
<feature type="transmembrane region" description="Helical" evidence="7">
    <location>
        <begin position="288"/>
        <end position="308"/>
    </location>
</feature>
<evidence type="ECO:0000256" key="4">
    <source>
        <dbReference type="ARBA" id="ARBA00022692"/>
    </source>
</evidence>
<keyword evidence="3" id="KW-1003">Cell membrane</keyword>
<keyword evidence="6 7" id="KW-0472">Membrane</keyword>
<feature type="transmembrane region" description="Helical" evidence="7">
    <location>
        <begin position="125"/>
        <end position="146"/>
    </location>
</feature>
<dbReference type="InterPro" id="IPR051393">
    <property type="entry name" value="ABC_transporter_permease"/>
</dbReference>
<evidence type="ECO:0000256" key="5">
    <source>
        <dbReference type="ARBA" id="ARBA00022989"/>
    </source>
</evidence>
<dbReference type="InterPro" id="IPR000515">
    <property type="entry name" value="MetI-like"/>
</dbReference>
<feature type="transmembrane region" description="Helical" evidence="7">
    <location>
        <begin position="181"/>
        <end position="206"/>
    </location>
</feature>
<dbReference type="RefSeq" id="WP_200700504.1">
    <property type="nucleotide sequence ID" value="NZ_JAQOSK010000003.1"/>
</dbReference>
<gene>
    <name evidence="10" type="ORF">PO587_11155</name>
</gene>
<keyword evidence="5 7" id="KW-1133">Transmembrane helix</keyword>
<feature type="transmembrane region" description="Helical" evidence="7">
    <location>
        <begin position="237"/>
        <end position="256"/>
    </location>
</feature>
<feature type="transmembrane region" description="Helical" evidence="7">
    <location>
        <begin position="34"/>
        <end position="58"/>
    </location>
</feature>
<comment type="subcellular location">
    <subcellularLocation>
        <location evidence="1 7">Cell membrane</location>
        <topology evidence="1 7">Multi-pass membrane protein</topology>
    </subcellularLocation>
</comment>
<sequence length="322" mass="35748">MSTTTTRGVAQPAPAKASQARPRRGLRGNPTVNFWLFTGPFLIGLVIFVFVPIVWSIWLSFFDARYTVTPSNFIGLDNYKQILTNSNFPDSLLTFSVFAAFIVPTTWALSLGLALLVNQLRFMRAFFRSVFFLPTAVSYVAAALIWKMSIFSGVRFGLMNTVLGWFGVDNIAYLADPTPPWYWLVIVTLRLWIQSGFYMILFLAALQNIPAELYEAAAIDGAKKGWQTFRYITLPQLRATSTAVILLLLIAAYQAFDEFFNIIGTKATWAQTPLMELYKAALGTNQDYGAGSAGAVVLSLLICLVTLVQGKFMGFGRGDESK</sequence>
<feature type="region of interest" description="Disordered" evidence="8">
    <location>
        <begin position="1"/>
        <end position="24"/>
    </location>
</feature>
<keyword evidence="11" id="KW-1185">Reference proteome</keyword>
<dbReference type="PROSITE" id="PS50928">
    <property type="entry name" value="ABC_TM1"/>
    <property type="match status" value="1"/>
</dbReference>
<dbReference type="Gene3D" id="1.10.3720.10">
    <property type="entry name" value="MetI-like"/>
    <property type="match status" value="1"/>
</dbReference>
<evidence type="ECO:0000256" key="7">
    <source>
        <dbReference type="RuleBase" id="RU363032"/>
    </source>
</evidence>
<evidence type="ECO:0000313" key="11">
    <source>
        <dbReference type="Proteomes" id="UP001221328"/>
    </source>
</evidence>
<accession>A0ABT5FRB4</accession>
<evidence type="ECO:0000256" key="2">
    <source>
        <dbReference type="ARBA" id="ARBA00022448"/>
    </source>
</evidence>
<organism evidence="10 11">
    <name type="scientific">Streptomyces gilvifuscus</name>
    <dbReference type="NCBI Taxonomy" id="1550617"/>
    <lineage>
        <taxon>Bacteria</taxon>
        <taxon>Bacillati</taxon>
        <taxon>Actinomycetota</taxon>
        <taxon>Actinomycetes</taxon>
        <taxon>Kitasatosporales</taxon>
        <taxon>Streptomycetaceae</taxon>
        <taxon>Streptomyces</taxon>
    </lineage>
</organism>
<evidence type="ECO:0000313" key="10">
    <source>
        <dbReference type="EMBL" id="MDC2955024.1"/>
    </source>
</evidence>
<dbReference type="CDD" id="cd06261">
    <property type="entry name" value="TM_PBP2"/>
    <property type="match status" value="1"/>
</dbReference>
<proteinExistence type="inferred from homology"/>
<protein>
    <submittedName>
        <fullName evidence="10">Sugar ABC transporter permease</fullName>
    </submittedName>
</protein>
<evidence type="ECO:0000259" key="9">
    <source>
        <dbReference type="PROSITE" id="PS50928"/>
    </source>
</evidence>
<dbReference type="Pfam" id="PF00528">
    <property type="entry name" value="BPD_transp_1"/>
    <property type="match status" value="1"/>
</dbReference>
<feature type="domain" description="ABC transmembrane type-1" evidence="9">
    <location>
        <begin position="92"/>
        <end position="309"/>
    </location>
</feature>
<feature type="transmembrane region" description="Helical" evidence="7">
    <location>
        <begin position="92"/>
        <end position="118"/>
    </location>
</feature>
<keyword evidence="4 7" id="KW-0812">Transmembrane</keyword>
<evidence type="ECO:0000256" key="8">
    <source>
        <dbReference type="SAM" id="MobiDB-lite"/>
    </source>
</evidence>
<evidence type="ECO:0000256" key="3">
    <source>
        <dbReference type="ARBA" id="ARBA00022475"/>
    </source>
</evidence>
<name>A0ABT5FRB4_9ACTN</name>
<dbReference type="Proteomes" id="UP001221328">
    <property type="component" value="Unassembled WGS sequence"/>
</dbReference>
<keyword evidence="2 7" id="KW-0813">Transport</keyword>
<evidence type="ECO:0000256" key="1">
    <source>
        <dbReference type="ARBA" id="ARBA00004651"/>
    </source>
</evidence>